<protein>
    <submittedName>
        <fullName evidence="1">Uncharacterized protein</fullName>
    </submittedName>
</protein>
<dbReference type="AlphaFoldDB" id="A0A401ZM84"/>
<evidence type="ECO:0000313" key="2">
    <source>
        <dbReference type="Proteomes" id="UP000287224"/>
    </source>
</evidence>
<accession>A0A401ZM84</accession>
<evidence type="ECO:0000313" key="1">
    <source>
        <dbReference type="EMBL" id="GCE07948.1"/>
    </source>
</evidence>
<sequence length="57" mass="6047">MFTTPAQSPENVSDSHADGLRPAWVFAPPVLSIPLCVRAWGALMRAPGTNTQNRAAA</sequence>
<gene>
    <name evidence="1" type="ORF">KDAU_52770</name>
</gene>
<name>A0A401ZM84_9CHLR</name>
<comment type="caution">
    <text evidence="1">The sequence shown here is derived from an EMBL/GenBank/DDBJ whole genome shotgun (WGS) entry which is preliminary data.</text>
</comment>
<keyword evidence="2" id="KW-1185">Reference proteome</keyword>
<dbReference type="EMBL" id="BIFQ01000002">
    <property type="protein sequence ID" value="GCE07948.1"/>
    <property type="molecule type" value="Genomic_DNA"/>
</dbReference>
<organism evidence="1 2">
    <name type="scientific">Dictyobacter aurantiacus</name>
    <dbReference type="NCBI Taxonomy" id="1936993"/>
    <lineage>
        <taxon>Bacteria</taxon>
        <taxon>Bacillati</taxon>
        <taxon>Chloroflexota</taxon>
        <taxon>Ktedonobacteria</taxon>
        <taxon>Ktedonobacterales</taxon>
        <taxon>Dictyobacteraceae</taxon>
        <taxon>Dictyobacter</taxon>
    </lineage>
</organism>
<reference evidence="2" key="1">
    <citation type="submission" date="2018-12" db="EMBL/GenBank/DDBJ databases">
        <title>Tengunoibacter tsumagoiensis gen. nov., sp. nov., Dictyobacter kobayashii sp. nov., D. alpinus sp. nov., and D. joshuensis sp. nov. and description of Dictyobacteraceae fam. nov. within the order Ktedonobacterales isolated from Tengu-no-mugimeshi.</title>
        <authorList>
            <person name="Wang C.M."/>
            <person name="Zheng Y."/>
            <person name="Sakai Y."/>
            <person name="Toyoda A."/>
            <person name="Minakuchi Y."/>
            <person name="Abe K."/>
            <person name="Yokota A."/>
            <person name="Yabe S."/>
        </authorList>
    </citation>
    <scope>NUCLEOTIDE SEQUENCE [LARGE SCALE GENOMIC DNA]</scope>
    <source>
        <strain evidence="2">S-27</strain>
    </source>
</reference>
<dbReference type="Proteomes" id="UP000287224">
    <property type="component" value="Unassembled WGS sequence"/>
</dbReference>
<proteinExistence type="predicted"/>